<reference evidence="3 4" key="1">
    <citation type="submission" date="2020-06" db="EMBL/GenBank/DDBJ databases">
        <title>Transcriptomic and genomic resources for Thalictrum thalictroides and T. hernandezii: Facilitating candidate gene discovery in an emerging model plant lineage.</title>
        <authorList>
            <person name="Arias T."/>
            <person name="Riano-Pachon D.M."/>
            <person name="Di Stilio V.S."/>
        </authorList>
    </citation>
    <scope>NUCLEOTIDE SEQUENCE [LARGE SCALE GENOMIC DNA]</scope>
    <source>
        <strain evidence="4">cv. WT478/WT964</strain>
        <tissue evidence="3">Leaves</tissue>
    </source>
</reference>
<feature type="coiled-coil region" evidence="1">
    <location>
        <begin position="367"/>
        <end position="416"/>
    </location>
</feature>
<feature type="compositionally biased region" description="Basic and acidic residues" evidence="2">
    <location>
        <begin position="551"/>
        <end position="567"/>
    </location>
</feature>
<feature type="region of interest" description="Disordered" evidence="2">
    <location>
        <begin position="688"/>
        <end position="729"/>
    </location>
</feature>
<evidence type="ECO:0000313" key="3">
    <source>
        <dbReference type="EMBL" id="KAF5185584.1"/>
    </source>
</evidence>
<keyword evidence="1" id="KW-0175">Coiled coil</keyword>
<feature type="compositionally biased region" description="Polar residues" evidence="2">
    <location>
        <begin position="582"/>
        <end position="594"/>
    </location>
</feature>
<sequence length="1224" mass="138941">MECVNAPILFKSQFSSRSTPNYFFPNRSRRNPLRNYGIYPGFFLKIPFSTSSSFSNGQNFRISAHFGGHSKRRNSLRKKLKEEQKVSPDTDSIDSGSNYQQFPVYLPDEIQLSGNLEENNSSSDLEKSKLSTDSVLWSKFENWVDQYKKDAEFWGIGSGPVFTVFQDVDGNVEKVSVNEDEIFRRSGNEPSFLKQEGSMDVSSKISYAKRLAGYIEKGECKVPKNSSITKIVVSGQEFGFVSGLRSAILQPHMLSKIPRMGFAIICSFFVFWLVREIFIVKNNAVELTRGEKEMLRRKMKLRMEKEKLGTGSVELLPNVPKPVMGSTVRPLLDKQELMKNISKAKASGEELRLPRSSSSLDDEGRNFNDKIQEIKEMARHARELEQKSKEVPENVLEEVSDEIEDLEIHKELHVSNFHDVSNRNSVKPITINANREASSVDVPLAVDIGSSLEQAFIDASENRDSQVSALASTIRGSGNGMKIQSDPNRRKSGTSHLMDTKEENQSCDNPTGKPLYVDDPVTVDVGSLLEGSVHASENGDSQGPPASIVEGSEHGLKSQQDLNRRDSITLQLMDTKDEVKSSDASYDETYNSKRSSAKMKPKIILTVKEAREYLSQKHVRGDLDKEPKVRSLRLDAEALEPSTDKEVHFKDSQMQDKENLLYESSIFDKTLKARPAMNPNGNSALKKMGKNGDVLQSNPSNTDEPNEWEGKYEKGDFERPRTSEEYSDVDCNREAAPVITKESWMEKNFQDFEPIVKKIGEGFRENYVVAKEKVQELNLVSEINLPSYDEDDSELEWMKDDGLREIVFQVRENELMGRDPFHMMDAADKQAFFKGLEKKVEKESGKLLNLHEYIHSRIDNLDYGADGISVYDTPEKVIPRWKGPAVDKAPAFLNNAVNRQKNENSGVSSPMNPNLEDTIQKSADTSDRDYISRKSVQTGGSKNPKTVIESSDGSSRAGKKSGKEYWQHTKKWSREFLQLYNEETDPEVKSIMRNMGKDLNRWITDKEIQETADLMTKIPKRKRRYIEKKIEKLKREMEMFGPQAVVSKYREYAEEEEDYLWWLDLPFVLCIELYTNEDGDKKSGFYSLEMAEDLKLDPKQYHVIAFEDPGDSKSFCYIIQAHMEMLGRGSAFVVARPPKDTFREAKANGFSVTVVRKGELPLNVDQTLEEVEEQISEIGSKVYHDKIMRERSVDMGSLMKGVFGSGKPSKSGRSKWTVKKLPAS</sequence>
<accession>A0A7J6VKF3</accession>
<evidence type="ECO:0000313" key="4">
    <source>
        <dbReference type="Proteomes" id="UP000554482"/>
    </source>
</evidence>
<evidence type="ECO:0000256" key="2">
    <source>
        <dbReference type="SAM" id="MobiDB-lite"/>
    </source>
</evidence>
<feature type="compositionally biased region" description="Polar residues" evidence="2">
    <location>
        <begin position="899"/>
        <end position="923"/>
    </location>
</feature>
<organism evidence="3 4">
    <name type="scientific">Thalictrum thalictroides</name>
    <name type="common">Rue-anemone</name>
    <name type="synonym">Anemone thalictroides</name>
    <dbReference type="NCBI Taxonomy" id="46969"/>
    <lineage>
        <taxon>Eukaryota</taxon>
        <taxon>Viridiplantae</taxon>
        <taxon>Streptophyta</taxon>
        <taxon>Embryophyta</taxon>
        <taxon>Tracheophyta</taxon>
        <taxon>Spermatophyta</taxon>
        <taxon>Magnoliopsida</taxon>
        <taxon>Ranunculales</taxon>
        <taxon>Ranunculaceae</taxon>
        <taxon>Thalictroideae</taxon>
        <taxon>Thalictrum</taxon>
    </lineage>
</organism>
<feature type="region of interest" description="Disordered" evidence="2">
    <location>
        <begin position="1204"/>
        <end position="1224"/>
    </location>
</feature>
<protein>
    <submittedName>
        <fullName evidence="3">Embryo defective</fullName>
    </submittedName>
</protein>
<dbReference type="Proteomes" id="UP000554482">
    <property type="component" value="Unassembled WGS sequence"/>
</dbReference>
<feature type="compositionally biased region" description="Polar residues" evidence="2">
    <location>
        <begin position="934"/>
        <end position="954"/>
    </location>
</feature>
<evidence type="ECO:0000256" key="1">
    <source>
        <dbReference type="SAM" id="Coils"/>
    </source>
</evidence>
<dbReference type="PANTHER" id="PTHR34962">
    <property type="entry name" value="EMBRYO DEFECTIVE 1703-RELATED"/>
    <property type="match status" value="1"/>
</dbReference>
<dbReference type="EMBL" id="JABWDY010030486">
    <property type="protein sequence ID" value="KAF5185584.1"/>
    <property type="molecule type" value="Genomic_DNA"/>
</dbReference>
<feature type="compositionally biased region" description="Polar residues" evidence="2">
    <location>
        <begin position="89"/>
        <end position="98"/>
    </location>
</feature>
<dbReference type="AlphaFoldDB" id="A0A7J6VKF3"/>
<comment type="caution">
    <text evidence="3">The sequence shown here is derived from an EMBL/GenBank/DDBJ whole genome shotgun (WGS) entry which is preliminary data.</text>
</comment>
<feature type="region of interest" description="Disordered" evidence="2">
    <location>
        <begin position="533"/>
        <end position="598"/>
    </location>
</feature>
<feature type="region of interest" description="Disordered" evidence="2">
    <location>
        <begin position="71"/>
        <end position="98"/>
    </location>
</feature>
<feature type="compositionally biased region" description="Polar residues" evidence="2">
    <location>
        <begin position="694"/>
        <end position="703"/>
    </location>
</feature>
<name>A0A7J6VKF3_THATH</name>
<keyword evidence="4" id="KW-1185">Reference proteome</keyword>
<proteinExistence type="predicted"/>
<feature type="compositionally biased region" description="Basic and acidic residues" evidence="2">
    <location>
        <begin position="708"/>
        <end position="724"/>
    </location>
</feature>
<gene>
    <name evidence="3" type="ORF">FRX31_024828</name>
</gene>
<dbReference type="OrthoDB" id="611606at2759"/>
<feature type="region of interest" description="Disordered" evidence="2">
    <location>
        <begin position="899"/>
        <end position="964"/>
    </location>
</feature>
<dbReference type="PANTHER" id="PTHR34962:SF1">
    <property type="entry name" value="EMBRYO DEFECTIVE 1703-RELATED"/>
    <property type="match status" value="1"/>
</dbReference>
<feature type="region of interest" description="Disordered" evidence="2">
    <location>
        <begin position="476"/>
        <end position="518"/>
    </location>
</feature>